<dbReference type="Proteomes" id="UP000281813">
    <property type="component" value="Unassembled WGS sequence"/>
</dbReference>
<dbReference type="OrthoDB" id="2576511at2"/>
<keyword evidence="1" id="KW-0175">Coiled coil</keyword>
<evidence type="ECO:0000313" key="3">
    <source>
        <dbReference type="EMBL" id="RKQ16357.1"/>
    </source>
</evidence>
<dbReference type="PROSITE" id="PS51257">
    <property type="entry name" value="PROKAR_LIPOPROTEIN"/>
    <property type="match status" value="1"/>
</dbReference>
<gene>
    <name evidence="3" type="ORF">D8M05_07710</name>
</gene>
<dbReference type="InterPro" id="IPR019454">
    <property type="entry name" value="Lipoprot_YkyA-like"/>
</dbReference>
<feature type="chain" id="PRO_5038840358" description="Cell-wall binding lipoprotein" evidence="2">
    <location>
        <begin position="23"/>
        <end position="219"/>
    </location>
</feature>
<keyword evidence="2" id="KW-0732">Signal</keyword>
<accession>A0A494Z1K7</accession>
<protein>
    <recommendedName>
        <fullName evidence="5">Cell-wall binding lipoprotein</fullName>
    </recommendedName>
</protein>
<evidence type="ECO:0008006" key="5">
    <source>
        <dbReference type="Google" id="ProtNLM"/>
    </source>
</evidence>
<comment type="caution">
    <text evidence="3">The sequence shown here is derived from an EMBL/GenBank/DDBJ whole genome shotgun (WGS) entry which is preliminary data.</text>
</comment>
<feature type="coiled-coil region" evidence="1">
    <location>
        <begin position="30"/>
        <end position="57"/>
    </location>
</feature>
<dbReference type="Pfam" id="PF10368">
    <property type="entry name" value="YkyA"/>
    <property type="match status" value="1"/>
</dbReference>
<sequence length="219" mass="25640">MSIKKISVLLSIWLLMFLVACSGETTEEQIHTHLEEAVKLEEDFENKQSEITQLELEEQEIYGQIIELGTEDINQIIELSKKAIEIIDERSALISKEKESVEASKNEFNKVEDLIPELDKETKESARKLVDVMGSRYNSYDNLYEAYTLSLELEEELYNMLQREDLEQEELTEHINRINDSYQQVLDANEEFNGYTVEYNNLKEAFYQEADINITYAEE</sequence>
<dbReference type="AlphaFoldDB" id="A0A494Z1K7"/>
<dbReference type="SUPFAM" id="SSF140423">
    <property type="entry name" value="MW0975(SA0943)-like"/>
    <property type="match status" value="1"/>
</dbReference>
<keyword evidence="4" id="KW-1185">Reference proteome</keyword>
<feature type="coiled-coil region" evidence="1">
    <location>
        <begin position="101"/>
        <end position="164"/>
    </location>
</feature>
<evidence type="ECO:0000256" key="1">
    <source>
        <dbReference type="SAM" id="Coils"/>
    </source>
</evidence>
<organism evidence="3 4">
    <name type="scientific">Oceanobacillus bengalensis</name>
    <dbReference type="NCBI Taxonomy" id="1435466"/>
    <lineage>
        <taxon>Bacteria</taxon>
        <taxon>Bacillati</taxon>
        <taxon>Bacillota</taxon>
        <taxon>Bacilli</taxon>
        <taxon>Bacillales</taxon>
        <taxon>Bacillaceae</taxon>
        <taxon>Oceanobacillus</taxon>
    </lineage>
</organism>
<dbReference type="EMBL" id="RBZO01000009">
    <property type="protein sequence ID" value="RKQ16357.1"/>
    <property type="molecule type" value="Genomic_DNA"/>
</dbReference>
<evidence type="ECO:0000313" key="4">
    <source>
        <dbReference type="Proteomes" id="UP000281813"/>
    </source>
</evidence>
<proteinExistence type="predicted"/>
<feature type="signal peptide" evidence="2">
    <location>
        <begin position="1"/>
        <end position="22"/>
    </location>
</feature>
<name>A0A494Z1K7_9BACI</name>
<reference evidence="3 4" key="1">
    <citation type="journal article" date="2015" name="Antonie Van Leeuwenhoek">
        <title>Oceanobacillus bengalensis sp. nov., a bacterium isolated from seawater of the Bay of Bengal.</title>
        <authorList>
            <person name="Yongchang O."/>
            <person name="Xiang W."/>
            <person name="Wang G."/>
        </authorList>
    </citation>
    <scope>NUCLEOTIDE SEQUENCE [LARGE SCALE GENOMIC DNA]</scope>
    <source>
        <strain evidence="3 4">MCCC 1K00260</strain>
    </source>
</reference>
<dbReference type="RefSeq" id="WP_121130325.1">
    <property type="nucleotide sequence ID" value="NZ_JBHUFK010000007.1"/>
</dbReference>
<dbReference type="InterPro" id="IPR036785">
    <property type="entry name" value="YkyA-like_sf"/>
</dbReference>
<evidence type="ECO:0000256" key="2">
    <source>
        <dbReference type="SAM" id="SignalP"/>
    </source>
</evidence>
<dbReference type="Gene3D" id="1.20.120.570">
    <property type="entry name" value="YkyA-like"/>
    <property type="match status" value="1"/>
</dbReference>